<feature type="compositionally biased region" description="Low complexity" evidence="1">
    <location>
        <begin position="37"/>
        <end position="46"/>
    </location>
</feature>
<evidence type="ECO:0000313" key="4">
    <source>
        <dbReference type="Proteomes" id="UP000317839"/>
    </source>
</evidence>
<sequence>MSSLGFTLSRLQKAFTIGCLGLVLALSSDATHAAEQSVSVQDVQQTDQDKPAEIEAPADNNEQTVALSEEEIEEAKERAEQAKEDLKKPVKLEDLAYGGILFDYYRGETIDALNGILVAQKRDLLPNHSQSARLLSGVIYLDLGMLSHAQEIFNDLLTEEELQSGLLSRIEFYLGKLHYRQSDFAKAEFRLSRILNALDSDLKDDALIMLSNIAIYADKKEQARAWLQQISTDSKLSAISQYNLGILWLREQKVQQAAPLLTTIHPEFTEDKVVKSLQDKAHVALGYYHLSQKEFEKAREYLFKVRLESPQANKAMLGVGWSYGEDGNYNRALSHWTELAKGDIRDVAVQEAYLAVPFAYQRLNSMQLSLEKYVDASNVFQNQIELIDDLMTQIQEGDLLERFVNNIVTNQFASIADESGIQDSKLFGDKYDYYLYELVSQHQFNEGFRSYQKLGKLAQILDRWEEALPTFSDILTTNELRFAERIPVIDQYLAEGAFEKFQSQLAVFDEDIKALKNNEKMHLIATKEQLKLHKRISGLFEKLERIPEDMLSPGQVVMAKRARGILQWQMEEGKVAKIWQLEKIARDIRRVLSEMEARKISLANARQKAQTRFMGYQEQVDGATGQLVGLREKIKEQIDAQATDLKSQIVNVLLQRKAALNQYLLQSDLSIARLHEKAIKIPELD</sequence>
<keyword evidence="4" id="KW-1185">Reference proteome</keyword>
<evidence type="ECO:0000313" key="3">
    <source>
        <dbReference type="EMBL" id="TQV77076.1"/>
    </source>
</evidence>
<organism evidence="3 4">
    <name type="scientific">Aliikangiella marina</name>
    <dbReference type="NCBI Taxonomy" id="1712262"/>
    <lineage>
        <taxon>Bacteria</taxon>
        <taxon>Pseudomonadati</taxon>
        <taxon>Pseudomonadota</taxon>
        <taxon>Gammaproteobacteria</taxon>
        <taxon>Oceanospirillales</taxon>
        <taxon>Pleioneaceae</taxon>
        <taxon>Aliikangiella</taxon>
    </lineage>
</organism>
<dbReference type="EMBL" id="VIKR01000001">
    <property type="protein sequence ID" value="TQV77076.1"/>
    <property type="molecule type" value="Genomic_DNA"/>
</dbReference>
<gene>
    <name evidence="3" type="ORF">FLL45_03740</name>
</gene>
<dbReference type="RefSeq" id="WP_142888436.1">
    <property type="nucleotide sequence ID" value="NZ_VIKR01000001.1"/>
</dbReference>
<feature type="chain" id="PRO_5022101796" description="Tetratricopeptide repeat protein" evidence="2">
    <location>
        <begin position="34"/>
        <end position="685"/>
    </location>
</feature>
<evidence type="ECO:0000256" key="2">
    <source>
        <dbReference type="SAM" id="SignalP"/>
    </source>
</evidence>
<dbReference type="SUPFAM" id="SSF48452">
    <property type="entry name" value="TPR-like"/>
    <property type="match status" value="2"/>
</dbReference>
<comment type="caution">
    <text evidence="3">The sequence shown here is derived from an EMBL/GenBank/DDBJ whole genome shotgun (WGS) entry which is preliminary data.</text>
</comment>
<accession>A0A545TIS3</accession>
<dbReference type="InterPro" id="IPR011990">
    <property type="entry name" value="TPR-like_helical_dom_sf"/>
</dbReference>
<dbReference type="Gene3D" id="1.25.40.10">
    <property type="entry name" value="Tetratricopeptide repeat domain"/>
    <property type="match status" value="2"/>
</dbReference>
<dbReference type="Proteomes" id="UP000317839">
    <property type="component" value="Unassembled WGS sequence"/>
</dbReference>
<keyword evidence="2" id="KW-0732">Signal</keyword>
<protein>
    <recommendedName>
        <fullName evidence="5">Tetratricopeptide repeat protein</fullName>
    </recommendedName>
</protein>
<name>A0A545TIS3_9GAMM</name>
<feature type="region of interest" description="Disordered" evidence="1">
    <location>
        <begin position="37"/>
        <end position="61"/>
    </location>
</feature>
<evidence type="ECO:0008006" key="5">
    <source>
        <dbReference type="Google" id="ProtNLM"/>
    </source>
</evidence>
<feature type="signal peptide" evidence="2">
    <location>
        <begin position="1"/>
        <end position="33"/>
    </location>
</feature>
<proteinExistence type="predicted"/>
<evidence type="ECO:0000256" key="1">
    <source>
        <dbReference type="SAM" id="MobiDB-lite"/>
    </source>
</evidence>
<reference evidence="3 4" key="1">
    <citation type="submission" date="2019-06" db="EMBL/GenBank/DDBJ databases">
        <title>Draft genome of Aliikangiella marina GYP-15.</title>
        <authorList>
            <person name="Wang G."/>
        </authorList>
    </citation>
    <scope>NUCLEOTIDE SEQUENCE [LARGE SCALE GENOMIC DNA]</scope>
    <source>
        <strain evidence="3 4">GYP-15</strain>
    </source>
</reference>
<dbReference type="AlphaFoldDB" id="A0A545TIS3"/>
<dbReference type="OrthoDB" id="6072288at2"/>